<dbReference type="AlphaFoldDB" id="A0A974HRR4"/>
<dbReference type="GO" id="GO:0008270">
    <property type="term" value="F:zinc ion binding"/>
    <property type="evidence" value="ECO:0007669"/>
    <property type="project" value="InterPro"/>
</dbReference>
<feature type="compositionally biased region" description="Basic and acidic residues" evidence="1">
    <location>
        <begin position="510"/>
        <end position="530"/>
    </location>
</feature>
<evidence type="ECO:0000313" key="3">
    <source>
        <dbReference type="EMBL" id="OCT88097.1"/>
    </source>
</evidence>
<dbReference type="InterPro" id="IPR042509">
    <property type="entry name" value="ZCCHC3"/>
</dbReference>
<dbReference type="Gene3D" id="4.10.60.10">
    <property type="entry name" value="Zinc finger, CCHC-type"/>
    <property type="match status" value="1"/>
</dbReference>
<dbReference type="InterPro" id="IPR001878">
    <property type="entry name" value="Znf_CCHC"/>
</dbReference>
<feature type="domain" description="CCHC-type" evidence="2">
    <location>
        <begin position="266"/>
        <end position="282"/>
    </location>
</feature>
<dbReference type="PANTHER" id="PTHR22639">
    <property type="entry name" value="GAG-RELATED PROTEIN"/>
    <property type="match status" value="1"/>
</dbReference>
<dbReference type="EMBL" id="CM004470">
    <property type="protein sequence ID" value="OCT88097.1"/>
    <property type="molecule type" value="Genomic_DNA"/>
</dbReference>
<evidence type="ECO:0000259" key="2">
    <source>
        <dbReference type="SMART" id="SM00343"/>
    </source>
</evidence>
<proteinExistence type="predicted"/>
<feature type="region of interest" description="Disordered" evidence="1">
    <location>
        <begin position="504"/>
        <end position="530"/>
    </location>
</feature>
<feature type="region of interest" description="Disordered" evidence="1">
    <location>
        <begin position="350"/>
        <end position="388"/>
    </location>
</feature>
<dbReference type="GO" id="GO:0003723">
    <property type="term" value="F:RNA binding"/>
    <property type="evidence" value="ECO:0007669"/>
    <property type="project" value="InterPro"/>
</dbReference>
<dbReference type="InterPro" id="IPR036875">
    <property type="entry name" value="Znf_CCHC_sf"/>
</dbReference>
<protein>
    <recommendedName>
        <fullName evidence="2">CCHC-type domain-containing protein</fullName>
    </recommendedName>
</protein>
<dbReference type="PANTHER" id="PTHR22639:SF4">
    <property type="entry name" value="ZINC FINGER CCHC DOMAIN-CONTAINING PROTEIN 3"/>
    <property type="match status" value="1"/>
</dbReference>
<reference evidence="4" key="1">
    <citation type="journal article" date="2016" name="Nature">
        <title>Genome evolution in the allotetraploid frog Xenopus laevis.</title>
        <authorList>
            <person name="Session A.M."/>
            <person name="Uno Y."/>
            <person name="Kwon T."/>
            <person name="Chapman J.A."/>
            <person name="Toyoda A."/>
            <person name="Takahashi S."/>
            <person name="Fukui A."/>
            <person name="Hikosaka A."/>
            <person name="Suzuki A."/>
            <person name="Kondo M."/>
            <person name="van Heeringen S.J."/>
            <person name="Quigley I."/>
            <person name="Heinz S."/>
            <person name="Ogino H."/>
            <person name="Ochi H."/>
            <person name="Hellsten U."/>
            <person name="Lyons J.B."/>
            <person name="Simakov O."/>
            <person name="Putnam N."/>
            <person name="Stites J."/>
            <person name="Kuroki Y."/>
            <person name="Tanaka T."/>
            <person name="Michiue T."/>
            <person name="Watanabe M."/>
            <person name="Bogdanovic O."/>
            <person name="Lister R."/>
            <person name="Georgiou G."/>
            <person name="Paranjpe S.S."/>
            <person name="van Kruijsbergen I."/>
            <person name="Shu S."/>
            <person name="Carlson J."/>
            <person name="Kinoshita T."/>
            <person name="Ohta Y."/>
            <person name="Mawaribuchi S."/>
            <person name="Jenkins J."/>
            <person name="Grimwood J."/>
            <person name="Schmutz J."/>
            <person name="Mitros T."/>
            <person name="Mozaffari S.V."/>
            <person name="Suzuki Y."/>
            <person name="Haramoto Y."/>
            <person name="Yamamoto T.S."/>
            <person name="Takagi C."/>
            <person name="Heald R."/>
            <person name="Miller K."/>
            <person name="Haudenschild C."/>
            <person name="Kitzman J."/>
            <person name="Nakayama T."/>
            <person name="Izutsu Y."/>
            <person name="Robert J."/>
            <person name="Fortriede J."/>
            <person name="Burns K."/>
            <person name="Lotay V."/>
            <person name="Karimi K."/>
            <person name="Yasuoka Y."/>
            <person name="Dichmann D.S."/>
            <person name="Flajnik M.F."/>
            <person name="Houston D.W."/>
            <person name="Shendure J."/>
            <person name="DuPasquier L."/>
            <person name="Vize P.D."/>
            <person name="Zorn A.M."/>
            <person name="Ito M."/>
            <person name="Marcotte E.M."/>
            <person name="Wallingford J.B."/>
            <person name="Ito Y."/>
            <person name="Asashima M."/>
            <person name="Ueno N."/>
            <person name="Matsuda Y."/>
            <person name="Veenstra G.J."/>
            <person name="Fujiyama A."/>
            <person name="Harland R.M."/>
            <person name="Taira M."/>
            <person name="Rokhsar D.S."/>
        </authorList>
    </citation>
    <scope>NUCLEOTIDE SEQUENCE [LARGE SCALE GENOMIC DNA]</scope>
    <source>
        <strain evidence="4">J</strain>
    </source>
</reference>
<organism evidence="3 4">
    <name type="scientific">Xenopus laevis</name>
    <name type="common">African clawed frog</name>
    <dbReference type="NCBI Taxonomy" id="8355"/>
    <lineage>
        <taxon>Eukaryota</taxon>
        <taxon>Metazoa</taxon>
        <taxon>Chordata</taxon>
        <taxon>Craniata</taxon>
        <taxon>Vertebrata</taxon>
        <taxon>Euteleostomi</taxon>
        <taxon>Amphibia</taxon>
        <taxon>Batrachia</taxon>
        <taxon>Anura</taxon>
        <taxon>Pipoidea</taxon>
        <taxon>Pipidae</taxon>
        <taxon>Xenopodinae</taxon>
        <taxon>Xenopus</taxon>
        <taxon>Xenopus</taxon>
    </lineage>
</organism>
<dbReference type="Pfam" id="PF23057">
    <property type="entry name" value="RBD_ZCCHC3_1st"/>
    <property type="match status" value="1"/>
</dbReference>
<name>A0A974HRR4_XENLA</name>
<dbReference type="InterPro" id="IPR057810">
    <property type="entry name" value="RBD_ZCCHC3_1st"/>
</dbReference>
<feature type="domain" description="CCHC-type" evidence="2">
    <location>
        <begin position="229"/>
        <end position="245"/>
    </location>
</feature>
<dbReference type="SMART" id="SM00343">
    <property type="entry name" value="ZnF_C2HC"/>
    <property type="match status" value="3"/>
</dbReference>
<accession>A0A974HRR4</accession>
<dbReference type="Proteomes" id="UP000694892">
    <property type="component" value="Chromosome 3L"/>
</dbReference>
<evidence type="ECO:0000256" key="1">
    <source>
        <dbReference type="SAM" id="MobiDB-lite"/>
    </source>
</evidence>
<evidence type="ECO:0000313" key="4">
    <source>
        <dbReference type="Proteomes" id="UP000694892"/>
    </source>
</evidence>
<feature type="domain" description="CCHC-type" evidence="2">
    <location>
        <begin position="247"/>
        <end position="263"/>
    </location>
</feature>
<dbReference type="SUPFAM" id="SSF57756">
    <property type="entry name" value="Retrovirus zinc finger-like domains"/>
    <property type="match status" value="1"/>
</dbReference>
<sequence length="530" mass="59567">MNLYQKERNCKEEVGNVARFLYFADPSKASFSFLSDTKITVNYRFLYYLEALIVLKHLQRPGVVVNMSVEEWCRRTPSVTKKFMVIGVKKHKTSTHQVARSSKKKRRRRNAVHLRWVGEGFPPDTRVVMDKVLEMEFTADDLNCLVHNSVFRDYSISFIRPQELEKFWFVFKQMELVGSFKRFEAVAVSMPSVVKINIILENESIPRLDLKVWLNRDLVCCSYPGHPRECWKCGSTRHLSISCDVLKCAMCLDVGHVAKTCPKSIRCNLCRELGHAYGSCPISWHKIDEEFRTQGDDAQVDDDAMSVGVVEETQLSTESGSEGGEEVSELLFVSPVPLLSSLISSLSGKRDRVGVPQRGRGGGRPIPQWNRGPQGPSRTGPKKVTGKSGYVSAAGLQFKERVRRVESSAKIPFGERWVKVGKKGGLDPLKGDEVCRKKEAALSIDTSNRYGPLSWGERVEIEEGGQGEIQEELRRIGAEDVDSCSPVSSESEFEDIDLEVAEGMPSGMSAKRECSEDDRRIKRRAEAAAS</sequence>
<dbReference type="GO" id="GO:0003690">
    <property type="term" value="F:double-stranded DNA binding"/>
    <property type="evidence" value="ECO:0007669"/>
    <property type="project" value="InterPro"/>
</dbReference>
<dbReference type="GO" id="GO:0002218">
    <property type="term" value="P:activation of innate immune response"/>
    <property type="evidence" value="ECO:0007669"/>
    <property type="project" value="InterPro"/>
</dbReference>
<gene>
    <name evidence="3" type="ORF">XELAEV_18016725mg</name>
</gene>